<gene>
    <name evidence="1" type="ORF">SAMN05444412_11257</name>
</gene>
<dbReference type="EMBL" id="FNQC01000012">
    <property type="protein sequence ID" value="SDZ38613.1"/>
    <property type="molecule type" value="Genomic_DNA"/>
</dbReference>
<sequence length="138" mass="15762">MKTKQPIAYNALLNNDRLSLLALLLFIFFLSSVPRFSQAFSTNGSHGTDTRLTTQLDIDHSHSNSKESKNLFTWEEQQKEERAESEINVDFSYDISFVGYPTAFYKISGAEMAALKIPIHKGKNPYYLLFHCLKIHLG</sequence>
<proteinExistence type="predicted"/>
<keyword evidence="2" id="KW-1185">Reference proteome</keyword>
<comment type="caution">
    <text evidence="1">The sequence shown here is derived from an EMBL/GenBank/DDBJ whole genome shotgun (WGS) entry which is preliminary data.</text>
</comment>
<evidence type="ECO:0000313" key="2">
    <source>
        <dbReference type="Proteomes" id="UP000199663"/>
    </source>
</evidence>
<evidence type="ECO:0000313" key="1">
    <source>
        <dbReference type="EMBL" id="SDZ38613.1"/>
    </source>
</evidence>
<protein>
    <submittedName>
        <fullName evidence="1">Uncharacterized protein</fullName>
    </submittedName>
</protein>
<dbReference type="Proteomes" id="UP000199663">
    <property type="component" value="Unassembled WGS sequence"/>
</dbReference>
<name>A0A1H3SKL4_9BACT</name>
<accession>A0A1H3SKL4</accession>
<organism evidence="1 2">
    <name type="scientific">Rhodonellum ikkaensis</name>
    <dbReference type="NCBI Taxonomy" id="336829"/>
    <lineage>
        <taxon>Bacteria</taxon>
        <taxon>Pseudomonadati</taxon>
        <taxon>Bacteroidota</taxon>
        <taxon>Cytophagia</taxon>
        <taxon>Cytophagales</taxon>
        <taxon>Cytophagaceae</taxon>
        <taxon>Rhodonellum</taxon>
    </lineage>
</organism>
<reference evidence="1 2" key="1">
    <citation type="submission" date="2016-10" db="EMBL/GenBank/DDBJ databases">
        <authorList>
            <person name="Varghese N."/>
            <person name="Submissions S."/>
        </authorList>
    </citation>
    <scope>NUCLEOTIDE SEQUENCE [LARGE SCALE GENOMIC DNA]</scope>
    <source>
        <strain evidence="1 2">DSM 17997</strain>
    </source>
</reference>
<dbReference type="RefSeq" id="WP_019598949.1">
    <property type="nucleotide sequence ID" value="NZ_FNQC01000012.1"/>
</dbReference>